<dbReference type="GO" id="GO:0005829">
    <property type="term" value="C:cytosol"/>
    <property type="evidence" value="ECO:0007669"/>
    <property type="project" value="UniProtKB-SubCell"/>
</dbReference>
<reference evidence="17 18" key="1">
    <citation type="submission" date="2016-10" db="EMBL/GenBank/DDBJ databases">
        <title>Draft genome sequence of Coniochaeta ligniaria NRRL30616, a lignocellulolytic fungus for bioabatement of inhibitors in plant biomass hydrolysates.</title>
        <authorList>
            <consortium name="DOE Joint Genome Institute"/>
            <person name="Jimenez D.J."/>
            <person name="Hector R.E."/>
            <person name="Riley R."/>
            <person name="Sun H."/>
            <person name="Grigoriev I.V."/>
            <person name="Van Elsas J.D."/>
            <person name="Nichols N.N."/>
        </authorList>
    </citation>
    <scope>NUCLEOTIDE SEQUENCE [LARGE SCALE GENOMIC DNA]</scope>
    <source>
        <strain evidence="17 18">NRRL 30616</strain>
    </source>
</reference>
<dbReference type="GO" id="GO:0061605">
    <property type="term" value="F:molybdopterin-synthase adenylyltransferase activity"/>
    <property type="evidence" value="ECO:0007669"/>
    <property type="project" value="UniProtKB-EC"/>
</dbReference>
<dbReference type="EMBL" id="KV875093">
    <property type="protein sequence ID" value="OIW34748.1"/>
    <property type="molecule type" value="Genomic_DNA"/>
</dbReference>
<name>A0A1J7JZ94_9PEZI</name>
<evidence type="ECO:0000256" key="9">
    <source>
        <dbReference type="ARBA" id="ARBA00022833"/>
    </source>
</evidence>
<feature type="coiled-coil region" evidence="15">
    <location>
        <begin position="1"/>
        <end position="45"/>
    </location>
</feature>
<dbReference type="UniPathway" id="UPA00344"/>
<dbReference type="EC" id="2.7.7.80" evidence="14"/>
<keyword evidence="18" id="KW-1185">Reference proteome</keyword>
<keyword evidence="12 14" id="KW-0511">Multifunctional enzyme</keyword>
<comment type="subcellular location">
    <subcellularLocation>
        <location evidence="1">Cytoplasm</location>
        <location evidence="1">Cytosol</location>
    </subcellularLocation>
</comment>
<comment type="pathway">
    <text evidence="14">Cofactor biosynthesis; molybdopterin biosynthesis.</text>
</comment>
<evidence type="ECO:0000256" key="1">
    <source>
        <dbReference type="ARBA" id="ARBA00004514"/>
    </source>
</evidence>
<dbReference type="FunFam" id="3.40.50.720:FF:000033">
    <property type="entry name" value="Adenylyltransferase and sulfurtransferase MOCS3"/>
    <property type="match status" value="1"/>
</dbReference>
<dbReference type="STRING" id="1408157.A0A1J7JZ94"/>
<dbReference type="InterPro" id="IPR028885">
    <property type="entry name" value="MOCS3/Uba4"/>
</dbReference>
<keyword evidence="7 14" id="KW-0547">Nucleotide-binding</keyword>
<accession>A0A1J7JZ94</accession>
<dbReference type="Proteomes" id="UP000182658">
    <property type="component" value="Unassembled WGS sequence"/>
</dbReference>
<evidence type="ECO:0000256" key="4">
    <source>
        <dbReference type="ARBA" id="ARBA00022694"/>
    </source>
</evidence>
<evidence type="ECO:0000256" key="8">
    <source>
        <dbReference type="ARBA" id="ARBA00022786"/>
    </source>
</evidence>
<evidence type="ECO:0000256" key="7">
    <source>
        <dbReference type="ARBA" id="ARBA00022741"/>
    </source>
</evidence>
<evidence type="ECO:0000313" key="17">
    <source>
        <dbReference type="EMBL" id="OIW34748.1"/>
    </source>
</evidence>
<feature type="domain" description="Rhodanese" evidence="16">
    <location>
        <begin position="372"/>
        <end position="480"/>
    </location>
</feature>
<feature type="binding site" evidence="14">
    <location>
        <position position="135"/>
    </location>
    <ligand>
        <name>ATP</name>
        <dbReference type="ChEBI" id="CHEBI:30616"/>
    </ligand>
</feature>
<evidence type="ECO:0000259" key="16">
    <source>
        <dbReference type="PROSITE" id="PS50206"/>
    </source>
</evidence>
<comment type="catalytic activity">
    <reaction evidence="14">
        <text>[molybdopterin-synthase sulfur-carrier protein]-C-terminal Gly-Gly-AMP + S-sulfanyl-L-cysteinyl-[cysteine desulfurase] + AH2 = [molybdopterin-synthase sulfur-carrier protein]-C-terminal-Gly-aminoethanethioate + L-cysteinyl-[cysteine desulfurase] + A + AMP + 2 H(+)</text>
        <dbReference type="Rhea" id="RHEA:48612"/>
        <dbReference type="Rhea" id="RHEA-COMP:12157"/>
        <dbReference type="Rhea" id="RHEA-COMP:12158"/>
        <dbReference type="Rhea" id="RHEA-COMP:12159"/>
        <dbReference type="Rhea" id="RHEA-COMP:19907"/>
        <dbReference type="ChEBI" id="CHEBI:13193"/>
        <dbReference type="ChEBI" id="CHEBI:15378"/>
        <dbReference type="ChEBI" id="CHEBI:17499"/>
        <dbReference type="ChEBI" id="CHEBI:29950"/>
        <dbReference type="ChEBI" id="CHEBI:61963"/>
        <dbReference type="ChEBI" id="CHEBI:90618"/>
        <dbReference type="ChEBI" id="CHEBI:232372"/>
        <dbReference type="ChEBI" id="CHEBI:456215"/>
        <dbReference type="EC" id="2.8.1.11"/>
    </reaction>
</comment>
<proteinExistence type="inferred from homology"/>
<feature type="binding site" evidence="14">
    <location>
        <begin position="179"/>
        <end position="180"/>
    </location>
    <ligand>
        <name>ATP</name>
        <dbReference type="ChEBI" id="CHEBI:30616"/>
    </ligand>
</feature>
<feature type="active site" description="Cysteine persulfide intermediate; for sulfurtransferase activity" evidence="14">
    <location>
        <position position="435"/>
    </location>
</feature>
<comment type="similarity">
    <text evidence="14">In the N-terminal section; belongs to the HesA/MoeB/ThiF family. UBA4 subfamily.</text>
</comment>
<evidence type="ECO:0000313" key="18">
    <source>
        <dbReference type="Proteomes" id="UP000182658"/>
    </source>
</evidence>
<dbReference type="GO" id="GO:0034599">
    <property type="term" value="P:cellular response to oxidative stress"/>
    <property type="evidence" value="ECO:0007669"/>
    <property type="project" value="EnsemblFungi"/>
</dbReference>
<dbReference type="GO" id="GO:0061604">
    <property type="term" value="F:molybdopterin-synthase sulfurtransferase activity"/>
    <property type="evidence" value="ECO:0007669"/>
    <property type="project" value="UniProtKB-EC"/>
</dbReference>
<dbReference type="PANTHER" id="PTHR10953:SF102">
    <property type="entry name" value="ADENYLYLTRANSFERASE AND SULFURTRANSFERASE MOCS3"/>
    <property type="match status" value="1"/>
</dbReference>
<keyword evidence="10 14" id="KW-0067">ATP-binding</keyword>
<dbReference type="UniPathway" id="UPA00988"/>
<evidence type="ECO:0000256" key="11">
    <source>
        <dbReference type="ARBA" id="ARBA00023150"/>
    </source>
</evidence>
<evidence type="ECO:0000256" key="5">
    <source>
        <dbReference type="ARBA" id="ARBA00022695"/>
    </source>
</evidence>
<keyword evidence="3 14" id="KW-0808">Transferase</keyword>
<dbReference type="EC" id="2.8.1.11" evidence="14"/>
<dbReference type="GO" id="GO:0042292">
    <property type="term" value="F:URM1 activating enzyme activity"/>
    <property type="evidence" value="ECO:0007669"/>
    <property type="project" value="EnsemblFungi"/>
</dbReference>
<keyword evidence="4 14" id="KW-0819">tRNA processing</keyword>
<feature type="binding site" evidence="14">
    <location>
        <position position="321"/>
    </location>
    <ligand>
        <name>Zn(2+)</name>
        <dbReference type="ChEBI" id="CHEBI:29105"/>
    </ligand>
</feature>
<dbReference type="PANTHER" id="PTHR10953">
    <property type="entry name" value="UBIQUITIN-ACTIVATING ENZYME E1"/>
    <property type="match status" value="1"/>
</dbReference>
<dbReference type="GO" id="GO:0046872">
    <property type="term" value="F:metal ion binding"/>
    <property type="evidence" value="ECO:0007669"/>
    <property type="project" value="UniProtKB-KW"/>
</dbReference>
<organism evidence="17 18">
    <name type="scientific">Coniochaeta ligniaria NRRL 30616</name>
    <dbReference type="NCBI Taxonomy" id="1408157"/>
    <lineage>
        <taxon>Eukaryota</taxon>
        <taxon>Fungi</taxon>
        <taxon>Dikarya</taxon>
        <taxon>Ascomycota</taxon>
        <taxon>Pezizomycotina</taxon>
        <taxon>Sordariomycetes</taxon>
        <taxon>Sordariomycetidae</taxon>
        <taxon>Coniochaetales</taxon>
        <taxon>Coniochaetaceae</taxon>
        <taxon>Coniochaeta</taxon>
    </lineage>
</organism>
<dbReference type="SMART" id="SM00450">
    <property type="entry name" value="RHOD"/>
    <property type="match status" value="1"/>
</dbReference>
<dbReference type="GO" id="GO:0001403">
    <property type="term" value="P:invasive growth in response to glucose limitation"/>
    <property type="evidence" value="ECO:0007669"/>
    <property type="project" value="EnsemblFungi"/>
</dbReference>
<dbReference type="Pfam" id="PF00581">
    <property type="entry name" value="Rhodanese"/>
    <property type="match status" value="1"/>
</dbReference>
<dbReference type="GO" id="GO:0032447">
    <property type="term" value="P:protein urmylation"/>
    <property type="evidence" value="ECO:0007669"/>
    <property type="project" value="EnsemblFungi"/>
</dbReference>
<feature type="binding site" evidence="14">
    <location>
        <position position="90"/>
    </location>
    <ligand>
        <name>ATP</name>
        <dbReference type="ChEBI" id="CHEBI:30616"/>
    </ligand>
</feature>
<feature type="binding site" evidence="14">
    <location>
        <position position="227"/>
    </location>
    <ligand>
        <name>Zn(2+)</name>
        <dbReference type="ChEBI" id="CHEBI:29105"/>
    </ligand>
</feature>
<dbReference type="GO" id="GO:2000220">
    <property type="term" value="P:regulation of pseudohyphal growth"/>
    <property type="evidence" value="ECO:0007669"/>
    <property type="project" value="EnsemblFungi"/>
</dbReference>
<feature type="binding site" evidence="14">
    <location>
        <begin position="118"/>
        <end position="122"/>
    </location>
    <ligand>
        <name>ATP</name>
        <dbReference type="ChEBI" id="CHEBI:30616"/>
    </ligand>
</feature>
<dbReference type="FunCoup" id="A0A1J7JZ94">
    <property type="interactions" value="822"/>
</dbReference>
<evidence type="ECO:0000256" key="6">
    <source>
        <dbReference type="ARBA" id="ARBA00022723"/>
    </source>
</evidence>
<keyword evidence="8" id="KW-0833">Ubl conjugation pathway</keyword>
<keyword evidence="2 14" id="KW-0963">Cytoplasm</keyword>
<feature type="active site" description="Glycyl thioester intermediate; for adenylyltransferase activity" evidence="14">
    <location>
        <position position="244"/>
    </location>
</feature>
<keyword evidence="15" id="KW-0175">Coiled coil</keyword>
<dbReference type="Gene3D" id="3.40.50.720">
    <property type="entry name" value="NAD(P)-binding Rossmann-like Domain"/>
    <property type="match status" value="1"/>
</dbReference>
<protein>
    <recommendedName>
        <fullName evidence="14">Adenylyltransferase and sulfurtransferase uba4</fullName>
    </recommendedName>
    <alternativeName>
        <fullName evidence="14">Common component for nitrate reductase and xanthine dehydrogenase protein F</fullName>
    </alternativeName>
    <alternativeName>
        <fullName evidence="14">Ubiquitin-like protein activator 4</fullName>
    </alternativeName>
    <domain>
        <recommendedName>
            <fullName evidence="14">Molybdopterin-synthase adenylyltransferase</fullName>
            <ecNumber evidence="14">2.7.7.80</ecNumber>
        </recommendedName>
        <alternativeName>
            <fullName evidence="14">Adenylyltransferase uba4</fullName>
        </alternativeName>
        <alternativeName>
            <fullName evidence="14">Sulfur carrier protein MOCS2A adenylyltransferase</fullName>
        </alternativeName>
    </domain>
    <domain>
        <recommendedName>
            <fullName evidence="14">Molybdopterin-synthase sulfurtransferase</fullName>
            <ecNumber evidence="14">2.8.1.11</ecNumber>
        </recommendedName>
        <alternativeName>
            <fullName evidence="14">Sulfurtransferase uba4</fullName>
        </alternativeName>
        <alternativeName>
            <fullName evidence="14">Sulfur carrier protein MOCS2A sulfurtransferase</fullName>
        </alternativeName>
    </domain>
</protein>
<comment type="catalytic activity">
    <reaction evidence="14">
        <text>[molybdopterin-synthase sulfur-carrier protein]-C-terminal Gly-Gly + ATP + H(+) = [molybdopterin-synthase sulfur-carrier protein]-C-terminal Gly-Gly-AMP + diphosphate</text>
        <dbReference type="Rhea" id="RHEA:43616"/>
        <dbReference type="Rhea" id="RHEA-COMP:12159"/>
        <dbReference type="Rhea" id="RHEA-COMP:12202"/>
        <dbReference type="ChEBI" id="CHEBI:15378"/>
        <dbReference type="ChEBI" id="CHEBI:30616"/>
        <dbReference type="ChEBI" id="CHEBI:33019"/>
        <dbReference type="ChEBI" id="CHEBI:90618"/>
        <dbReference type="ChEBI" id="CHEBI:90778"/>
        <dbReference type="EC" id="2.7.7.80"/>
    </reaction>
</comment>
<comment type="function">
    <text evidence="13">Plays a central role in 2-thiolation of mcm(5)S(2)U at tRNA wobble positions of cytosolic tRNA(Lys), tRNA(Glu) and tRNA(Gln). Also essential during biosynthesis of the molybdenum cofactor. Acts by mediating the C-terminal thiocarboxylation of sulfur carriers urm1 and mocs2a. Its N-terminus first activates urm1 and mocs2a as acyl-adenylates (-COAMP), then the persulfide sulfur on the catalytic cysteine is transferred to urm1 and mocs2a to form thiocarboxylation (-COSH) of their C-terminus. The reaction probably involves hydrogen sulfide that is generated from the persulfide intermediate and that acts as a nucleophile towards urm1 and mocs2a. Subsequently, a transient disulfide bond is formed. Does not use thiosulfate as sulfur donor; nfs1 probably acting as a sulfur donor for thiocarboxylation reactions.</text>
</comment>
<dbReference type="InterPro" id="IPR035985">
    <property type="entry name" value="Ubiquitin-activating_enz"/>
</dbReference>
<evidence type="ECO:0000256" key="12">
    <source>
        <dbReference type="ARBA" id="ARBA00023268"/>
    </source>
</evidence>
<dbReference type="InterPro" id="IPR036873">
    <property type="entry name" value="Rhodanese-like_dom_sf"/>
</dbReference>
<comment type="pathway">
    <text evidence="14">tRNA modification; 5-methoxycarbonylmethyl-2-thiouridine-tRNA biosynthesis.</text>
</comment>
<sequence length="482" mass="51784">MDGLDRAVAVLRGRVETAEKELRDLKAQLAQAEQLAQDARSKENSNGPWKWPLEAGEYERYGRQMILPGFGVQGQVQLKNARVLIVGAGGLGCPAAAYLAGAGVGTIGIVDGDTVEASNLHRQIAHTTSRLGTTKAYSLYCYLHDLNPLPEYKLYEEHLAPQNAERIVSQYDVVLDCTDNPATRYLISDICVLLGKPLVSASALRTDGQLIVLNCPPAPQGSKGGPCYRCVFPQPPPPASILSCGEGGVLGPAVGTMGVLQAGEAIKIIIRGHHVPYSTDAYPTPDALPSPTLLLFSSPLSGPPSLRAVRMRSRRADCYACSGSSVLTLESLSDGSGMDYVQFCGGLPSPESTLSAEERVSASDYAATIRSVTKDHLLLDVREPEHFGIAAIDGAVNVPFSQWKQSINVEEDGGQVRPEWLPPTLRDDAPIYVVCRVGNDSQVATRRLKEMGIDGGGKRFIGDIRGGMRAWKEEVDKSMPFT</sequence>
<keyword evidence="11 14" id="KW-0501">Molybdenum cofactor biosynthesis</keyword>
<gene>
    <name evidence="14" type="primary">uba4</name>
    <name evidence="14" type="synonym">cnxF</name>
    <name evidence="17" type="ORF">CONLIGDRAFT_675706</name>
</gene>
<dbReference type="Gene3D" id="3.40.250.10">
    <property type="entry name" value="Rhodanese-like domain"/>
    <property type="match status" value="1"/>
</dbReference>
<evidence type="ECO:0000256" key="14">
    <source>
        <dbReference type="HAMAP-Rule" id="MF_03049"/>
    </source>
</evidence>
<dbReference type="PROSITE" id="PS50206">
    <property type="entry name" value="RHODANESE_3"/>
    <property type="match status" value="1"/>
</dbReference>
<evidence type="ECO:0000256" key="2">
    <source>
        <dbReference type="ARBA" id="ARBA00022490"/>
    </source>
</evidence>
<dbReference type="GO" id="GO:0007114">
    <property type="term" value="P:cell budding"/>
    <property type="evidence" value="ECO:0007669"/>
    <property type="project" value="EnsemblFungi"/>
</dbReference>
<evidence type="ECO:0000256" key="10">
    <source>
        <dbReference type="ARBA" id="ARBA00022840"/>
    </source>
</evidence>
<feature type="binding site" evidence="14">
    <location>
        <position position="318"/>
    </location>
    <ligand>
        <name>Zn(2+)</name>
        <dbReference type="ChEBI" id="CHEBI:29105"/>
    </ligand>
</feature>
<dbReference type="CDD" id="cd00757">
    <property type="entry name" value="ThiF_MoeB_HesA_family"/>
    <property type="match status" value="1"/>
</dbReference>
<dbReference type="GO" id="GO:0042802">
    <property type="term" value="F:identical protein binding"/>
    <property type="evidence" value="ECO:0007669"/>
    <property type="project" value="EnsemblFungi"/>
</dbReference>
<dbReference type="GO" id="GO:0006777">
    <property type="term" value="P:Mo-molybdopterin cofactor biosynthetic process"/>
    <property type="evidence" value="ECO:0007669"/>
    <property type="project" value="UniProtKB-UniRule"/>
</dbReference>
<dbReference type="GO" id="GO:0005524">
    <property type="term" value="F:ATP binding"/>
    <property type="evidence" value="ECO:0007669"/>
    <property type="project" value="UniProtKB-KW"/>
</dbReference>
<dbReference type="OrthoDB" id="10261062at2759"/>
<comment type="function">
    <text evidence="14">Plays a central role in 2-thiolation of mcm(5)S(2)U at tRNA wobble positions of cytosolic tRNA(Lys), tRNA(Glu) and tRNA(Gln). Also essential during biosynthesis of the molybdenum cofactor. Acts by mediating the C-terminal thiocarboxylation of sulfur carriers urm1 and MOCS2A. Its N-terminus first activates urm1 and MOCS2A as acyl-adenylates (-COAMP), then the persulfide sulfur on the catalytic cysteine is transferred to urm1 and MOCS2A to form thiocarboxylation (-COSH) of their C-terminus. The reaction probably involves hydrogen sulfide that is generated from the persulfide intermediate and that acts as nucleophile towards urm1 and MOCS2A. Subsequently, a transient disulfide bond is formed. Does not use thiosulfate as sulfur donor; nfs1 probably acting as a sulfur donor for thiocarboxylation reactions.</text>
</comment>
<dbReference type="InterPro" id="IPR045886">
    <property type="entry name" value="ThiF/MoeB/HesA"/>
</dbReference>
<comment type="cofactor">
    <cofactor evidence="14">
        <name>Zn(2+)</name>
        <dbReference type="ChEBI" id="CHEBI:29105"/>
    </cofactor>
    <text evidence="14">Binds 1 zinc ion per subunit.</text>
</comment>
<dbReference type="InParanoid" id="A0A1J7JZ94"/>
<dbReference type="SUPFAM" id="SSF69572">
    <property type="entry name" value="Activating enzymes of the ubiquitin-like proteins"/>
    <property type="match status" value="1"/>
</dbReference>
<feature type="binding site" evidence="14">
    <location>
        <position position="111"/>
    </location>
    <ligand>
        <name>ATP</name>
        <dbReference type="ChEBI" id="CHEBI:30616"/>
    </ligand>
</feature>
<evidence type="ECO:0000256" key="15">
    <source>
        <dbReference type="SAM" id="Coils"/>
    </source>
</evidence>
<dbReference type="InterPro" id="IPR000594">
    <property type="entry name" value="ThiF_NAD_FAD-bd"/>
</dbReference>
<dbReference type="GO" id="GO:0002143">
    <property type="term" value="P:tRNA wobble position uridine thiolation"/>
    <property type="evidence" value="ECO:0007669"/>
    <property type="project" value="EnsemblFungi"/>
</dbReference>
<dbReference type="Pfam" id="PF00899">
    <property type="entry name" value="ThiF"/>
    <property type="match status" value="1"/>
</dbReference>
<keyword evidence="5" id="KW-0548">Nucleotidyltransferase</keyword>
<dbReference type="GO" id="GO:0004792">
    <property type="term" value="F:thiosulfate-cyanide sulfurtransferase activity"/>
    <property type="evidence" value="ECO:0007669"/>
    <property type="project" value="EnsemblFungi"/>
</dbReference>
<keyword evidence="9 14" id="KW-0862">Zinc</keyword>
<dbReference type="InterPro" id="IPR001763">
    <property type="entry name" value="Rhodanese-like_dom"/>
</dbReference>
<evidence type="ECO:0000256" key="13">
    <source>
        <dbReference type="ARBA" id="ARBA00043893"/>
    </source>
</evidence>
<dbReference type="AlphaFoldDB" id="A0A1J7JZ94"/>
<keyword evidence="6 14" id="KW-0479">Metal-binding</keyword>
<evidence type="ECO:0000256" key="3">
    <source>
        <dbReference type="ARBA" id="ARBA00022679"/>
    </source>
</evidence>
<feature type="binding site" evidence="14">
    <location>
        <position position="230"/>
    </location>
    <ligand>
        <name>Zn(2+)</name>
        <dbReference type="ChEBI" id="CHEBI:29105"/>
    </ligand>
</feature>
<dbReference type="HAMAP" id="MF_03049">
    <property type="entry name" value="MOCS3_Uba4"/>
    <property type="match status" value="1"/>
</dbReference>